<gene>
    <name evidence="2" type="ORF">A6F49_16470</name>
</gene>
<evidence type="ECO:0000313" key="3">
    <source>
        <dbReference type="Proteomes" id="UP000078292"/>
    </source>
</evidence>
<keyword evidence="2" id="KW-0808">Transferase</keyword>
<dbReference type="InterPro" id="IPR051908">
    <property type="entry name" value="Ribosomal_N-acetyltransferase"/>
</dbReference>
<sequence length="235" mass="27080">MHRVNEYDQPVGPALPDWVPPAVPDALTISGRYCLLERLDPQRHAAALFAAYAQAPDDRDWTYMSAGPFATEDDYANWTTAAANRDTERHYAIIDRATLRPLGTMALMRMTPQHGCLEVGTVMLSPAVQRTRIATEAHYMLMRYVFELGYRRYEWKCDSLNQASIRAARRLGFTYEGTSRQAMVYKRRSRDTAWFAIIDQDWPAIQRAFEQWLVPENFDPDGNQITRLRTQPTTL</sequence>
<accession>A0A1B7LWN8</accession>
<dbReference type="Proteomes" id="UP000078292">
    <property type="component" value="Unassembled WGS sequence"/>
</dbReference>
<proteinExistence type="predicted"/>
<organism evidence="2 3">
    <name type="scientific">Enteractinococcus helveticum</name>
    <dbReference type="NCBI Taxonomy" id="1837282"/>
    <lineage>
        <taxon>Bacteria</taxon>
        <taxon>Bacillati</taxon>
        <taxon>Actinomycetota</taxon>
        <taxon>Actinomycetes</taxon>
        <taxon>Micrococcales</taxon>
        <taxon>Micrococcaceae</taxon>
    </lineage>
</organism>
<dbReference type="GO" id="GO:0008999">
    <property type="term" value="F:protein-N-terminal-alanine acetyltransferase activity"/>
    <property type="evidence" value="ECO:0007669"/>
    <property type="project" value="TreeGrafter"/>
</dbReference>
<name>A0A1B7LWN8_9MICC</name>
<dbReference type="EMBL" id="LXEY01000022">
    <property type="protein sequence ID" value="OAV59438.1"/>
    <property type="molecule type" value="Genomic_DNA"/>
</dbReference>
<reference evidence="2 3" key="1">
    <citation type="submission" date="2016-04" db="EMBL/GenBank/DDBJ databases">
        <title>First whole genome shotgun sequence of the bacterium Enteractinococcus sp. strain UASWS1574.</title>
        <authorList>
            <person name="Crovadore J."/>
            <person name="Chablais R."/>
            <person name="Lefort F."/>
        </authorList>
    </citation>
    <scope>NUCLEOTIDE SEQUENCE [LARGE SCALE GENOMIC DNA]</scope>
    <source>
        <strain evidence="2 3">UASWS1574</strain>
    </source>
</reference>
<feature type="domain" description="N-acetyltransferase" evidence="1">
    <location>
        <begin position="34"/>
        <end position="191"/>
    </location>
</feature>
<dbReference type="Gene3D" id="3.40.630.30">
    <property type="match status" value="1"/>
</dbReference>
<evidence type="ECO:0000259" key="1">
    <source>
        <dbReference type="PROSITE" id="PS51186"/>
    </source>
</evidence>
<dbReference type="FunFam" id="3.40.630.30:FF:000047">
    <property type="entry name" value="Acetyltransferase, GNAT family"/>
    <property type="match status" value="1"/>
</dbReference>
<dbReference type="PROSITE" id="PS51186">
    <property type="entry name" value="GNAT"/>
    <property type="match status" value="1"/>
</dbReference>
<dbReference type="PANTHER" id="PTHR43441:SF2">
    <property type="entry name" value="FAMILY ACETYLTRANSFERASE, PUTATIVE (AFU_ORTHOLOGUE AFUA_7G00850)-RELATED"/>
    <property type="match status" value="1"/>
</dbReference>
<keyword evidence="3" id="KW-1185">Reference proteome</keyword>
<dbReference type="InterPro" id="IPR000182">
    <property type="entry name" value="GNAT_dom"/>
</dbReference>
<dbReference type="SUPFAM" id="SSF55729">
    <property type="entry name" value="Acyl-CoA N-acyltransferases (Nat)"/>
    <property type="match status" value="1"/>
</dbReference>
<dbReference type="Pfam" id="PF13302">
    <property type="entry name" value="Acetyltransf_3"/>
    <property type="match status" value="1"/>
</dbReference>
<evidence type="ECO:0000313" key="2">
    <source>
        <dbReference type="EMBL" id="OAV59438.1"/>
    </source>
</evidence>
<protein>
    <submittedName>
        <fullName evidence="2">GNAT family acetyltransferase</fullName>
    </submittedName>
</protein>
<dbReference type="AlphaFoldDB" id="A0A1B7LWN8"/>
<dbReference type="OrthoDB" id="9814648at2"/>
<dbReference type="InterPro" id="IPR016181">
    <property type="entry name" value="Acyl_CoA_acyltransferase"/>
</dbReference>
<dbReference type="STRING" id="1837282.A6F49_16470"/>
<dbReference type="PANTHER" id="PTHR43441">
    <property type="entry name" value="RIBOSOMAL-PROTEIN-SERINE ACETYLTRANSFERASE"/>
    <property type="match status" value="1"/>
</dbReference>
<dbReference type="RefSeq" id="WP_043058624.1">
    <property type="nucleotide sequence ID" value="NZ_LXEY01000022.1"/>
</dbReference>
<comment type="caution">
    <text evidence="2">The sequence shown here is derived from an EMBL/GenBank/DDBJ whole genome shotgun (WGS) entry which is preliminary data.</text>
</comment>
<dbReference type="GO" id="GO:1990189">
    <property type="term" value="F:protein N-terminal-serine acetyltransferase activity"/>
    <property type="evidence" value="ECO:0007669"/>
    <property type="project" value="TreeGrafter"/>
</dbReference>